<dbReference type="AlphaFoldDB" id="A0A814EF50"/>
<evidence type="ECO:0000256" key="3">
    <source>
        <dbReference type="ARBA" id="ARBA00022679"/>
    </source>
</evidence>
<feature type="transmembrane region" description="Helical" evidence="10">
    <location>
        <begin position="202"/>
        <end position="219"/>
    </location>
</feature>
<feature type="transmembrane region" description="Helical" evidence="10">
    <location>
        <begin position="136"/>
        <end position="155"/>
    </location>
</feature>
<evidence type="ECO:0000256" key="6">
    <source>
        <dbReference type="ARBA" id="ARBA00022989"/>
    </source>
</evidence>
<evidence type="ECO:0000256" key="5">
    <source>
        <dbReference type="ARBA" id="ARBA00022832"/>
    </source>
</evidence>
<dbReference type="EC" id="2.3.1.199" evidence="10"/>
<evidence type="ECO:0000256" key="9">
    <source>
        <dbReference type="ARBA" id="ARBA00023160"/>
    </source>
</evidence>
<dbReference type="Proteomes" id="UP000663879">
    <property type="component" value="Unassembled WGS sequence"/>
</dbReference>
<dbReference type="Pfam" id="PF01151">
    <property type="entry name" value="ELO"/>
    <property type="match status" value="1"/>
</dbReference>
<name>A0A814EF50_9BILA</name>
<feature type="non-terminal residue" evidence="11">
    <location>
        <position position="1"/>
    </location>
</feature>
<keyword evidence="2 10" id="KW-0444">Lipid biosynthesis</keyword>
<dbReference type="PANTHER" id="PTHR11157:SF126">
    <property type="entry name" value="ELONGATION OF VERY LONG CHAIN FATTY ACIDS PROTEIN"/>
    <property type="match status" value="1"/>
</dbReference>
<dbReference type="EMBL" id="CAJNOC010003108">
    <property type="protein sequence ID" value="CAF0968056.1"/>
    <property type="molecule type" value="Genomic_DNA"/>
</dbReference>
<comment type="similarity">
    <text evidence="10">Belongs to the ELO family.</text>
</comment>
<dbReference type="GO" id="GO:0009922">
    <property type="term" value="F:fatty acid elongase activity"/>
    <property type="evidence" value="ECO:0007669"/>
    <property type="project" value="UniProtKB-EC"/>
</dbReference>
<organism evidence="11 12">
    <name type="scientific">Brachionus calyciflorus</name>
    <dbReference type="NCBI Taxonomy" id="104777"/>
    <lineage>
        <taxon>Eukaryota</taxon>
        <taxon>Metazoa</taxon>
        <taxon>Spiralia</taxon>
        <taxon>Gnathifera</taxon>
        <taxon>Rotifera</taxon>
        <taxon>Eurotatoria</taxon>
        <taxon>Monogononta</taxon>
        <taxon>Pseudotrocha</taxon>
        <taxon>Ploima</taxon>
        <taxon>Brachionidae</taxon>
        <taxon>Brachionus</taxon>
    </lineage>
</organism>
<keyword evidence="12" id="KW-1185">Reference proteome</keyword>
<dbReference type="OrthoDB" id="434092at2759"/>
<comment type="subcellular location">
    <subcellularLocation>
        <location evidence="1">Membrane</location>
        <topology evidence="1">Multi-pass membrane protein</topology>
    </subcellularLocation>
</comment>
<evidence type="ECO:0000256" key="10">
    <source>
        <dbReference type="RuleBase" id="RU361115"/>
    </source>
</evidence>
<dbReference type="PANTHER" id="PTHR11157">
    <property type="entry name" value="FATTY ACID ACYL TRANSFERASE-RELATED"/>
    <property type="match status" value="1"/>
</dbReference>
<evidence type="ECO:0000256" key="4">
    <source>
        <dbReference type="ARBA" id="ARBA00022692"/>
    </source>
</evidence>
<evidence type="ECO:0000256" key="7">
    <source>
        <dbReference type="ARBA" id="ARBA00023098"/>
    </source>
</evidence>
<feature type="transmembrane region" description="Helical" evidence="10">
    <location>
        <begin position="61"/>
        <end position="84"/>
    </location>
</feature>
<feature type="transmembrane region" description="Helical" evidence="10">
    <location>
        <begin position="231"/>
        <end position="249"/>
    </location>
</feature>
<accession>A0A814EF50</accession>
<evidence type="ECO:0000313" key="11">
    <source>
        <dbReference type="EMBL" id="CAF0968056.1"/>
    </source>
</evidence>
<sequence length="335" mass="39097">MERLTDTYNYYLTVADKRLENRFGMGGILSPIGTIAIYSILLITIRKFMENRKPYELKTFMLLYNIFQVVASFYNSFELIYLAIKMRYSLTCEPVNYSDEPLPTRMAYAMHFYYVLKVVDLTDTIVFALRKKTSQITFLHVFHHVSMILNSWAGIKWVPGGQSFLSCSLNSFIHGVMYSYYGLSSMGSAIQKYLWWKKYITQMQLIQFFCVIIHCYVNLQQTECTYPRGFSYGSIGYAFLLALLFLNFYRDLLAPFLFIIVVEYVTKQAEVGFSYLTHKGKQQHLTRKLRNSSTQIERKISDLDFAYDIALLENDPKKSEQQLSSYSENAKKVGL</sequence>
<dbReference type="PROSITE" id="PS01188">
    <property type="entry name" value="ELO"/>
    <property type="match status" value="1"/>
</dbReference>
<dbReference type="GO" id="GO:0005789">
    <property type="term" value="C:endoplasmic reticulum membrane"/>
    <property type="evidence" value="ECO:0007669"/>
    <property type="project" value="TreeGrafter"/>
</dbReference>
<evidence type="ECO:0000313" key="12">
    <source>
        <dbReference type="Proteomes" id="UP000663879"/>
    </source>
</evidence>
<dbReference type="GO" id="GO:0042761">
    <property type="term" value="P:very long-chain fatty acid biosynthetic process"/>
    <property type="evidence" value="ECO:0007669"/>
    <property type="project" value="TreeGrafter"/>
</dbReference>
<keyword evidence="9 10" id="KW-0275">Fatty acid biosynthesis</keyword>
<comment type="catalytic activity">
    <reaction evidence="10">
        <text>a very-long-chain acyl-CoA + malonyl-CoA + H(+) = a very-long-chain 3-oxoacyl-CoA + CO2 + CoA</text>
        <dbReference type="Rhea" id="RHEA:32727"/>
        <dbReference type="ChEBI" id="CHEBI:15378"/>
        <dbReference type="ChEBI" id="CHEBI:16526"/>
        <dbReference type="ChEBI" id="CHEBI:57287"/>
        <dbReference type="ChEBI" id="CHEBI:57384"/>
        <dbReference type="ChEBI" id="CHEBI:90725"/>
        <dbReference type="ChEBI" id="CHEBI:90736"/>
        <dbReference type="EC" id="2.3.1.199"/>
    </reaction>
</comment>
<keyword evidence="7 10" id="KW-0443">Lipid metabolism</keyword>
<dbReference type="GO" id="GO:0034625">
    <property type="term" value="P:fatty acid elongation, monounsaturated fatty acid"/>
    <property type="evidence" value="ECO:0007669"/>
    <property type="project" value="TreeGrafter"/>
</dbReference>
<keyword evidence="4 10" id="KW-0812">Transmembrane</keyword>
<protein>
    <recommendedName>
        <fullName evidence="10">Elongation of very long chain fatty acids protein</fullName>
        <ecNumber evidence="10">2.3.1.199</ecNumber>
    </recommendedName>
    <alternativeName>
        <fullName evidence="10">Very-long-chain 3-oxoacyl-CoA synthase</fullName>
    </alternativeName>
</protein>
<evidence type="ECO:0000256" key="2">
    <source>
        <dbReference type="ARBA" id="ARBA00022516"/>
    </source>
</evidence>
<comment type="caution">
    <text evidence="11">The sequence shown here is derived from an EMBL/GenBank/DDBJ whole genome shotgun (WGS) entry which is preliminary data.</text>
</comment>
<keyword evidence="3 10" id="KW-0808">Transferase</keyword>
<evidence type="ECO:0000256" key="1">
    <source>
        <dbReference type="ARBA" id="ARBA00004141"/>
    </source>
</evidence>
<dbReference type="GO" id="GO:0030148">
    <property type="term" value="P:sphingolipid biosynthetic process"/>
    <property type="evidence" value="ECO:0007669"/>
    <property type="project" value="TreeGrafter"/>
</dbReference>
<feature type="transmembrane region" description="Helical" evidence="10">
    <location>
        <begin position="28"/>
        <end position="49"/>
    </location>
</feature>
<keyword evidence="6 10" id="KW-1133">Transmembrane helix</keyword>
<proteinExistence type="inferred from homology"/>
<dbReference type="GO" id="GO:0019367">
    <property type="term" value="P:fatty acid elongation, saturated fatty acid"/>
    <property type="evidence" value="ECO:0007669"/>
    <property type="project" value="TreeGrafter"/>
</dbReference>
<reference evidence="11" key="1">
    <citation type="submission" date="2021-02" db="EMBL/GenBank/DDBJ databases">
        <authorList>
            <person name="Nowell W R."/>
        </authorList>
    </citation>
    <scope>NUCLEOTIDE SEQUENCE</scope>
    <source>
        <strain evidence="11">Ploen Becks lab</strain>
    </source>
</reference>
<gene>
    <name evidence="11" type="ORF">OXX778_LOCUS14770</name>
</gene>
<keyword evidence="8 10" id="KW-0472">Membrane</keyword>
<evidence type="ECO:0000256" key="8">
    <source>
        <dbReference type="ARBA" id="ARBA00023136"/>
    </source>
</evidence>
<dbReference type="InterPro" id="IPR030457">
    <property type="entry name" value="ELO_CS"/>
</dbReference>
<dbReference type="GO" id="GO:0034626">
    <property type="term" value="P:fatty acid elongation, polyunsaturated fatty acid"/>
    <property type="evidence" value="ECO:0007669"/>
    <property type="project" value="TreeGrafter"/>
</dbReference>
<dbReference type="InterPro" id="IPR002076">
    <property type="entry name" value="ELO_fam"/>
</dbReference>
<keyword evidence="5 10" id="KW-0276">Fatty acid metabolism</keyword>